<sequence>MSRLLMNLFGRPYGFLGNIGGRIMAAANKEINEWTVALLDIRSNDKVLEIGFGPGIAAEKISNIIKEGIFVGIDPSEVMFSQAQKRNEAAIREGKVKLQLATIEHLPVFNEAFDKIFSINSILFWEQPIERLKELRHLLKPNGLIAITLQPRSKGATNETARQEGEKLVQYLKEAGFSSIRLEEKQTKPVSAVCAIGANPSS</sequence>
<dbReference type="CDD" id="cd02440">
    <property type="entry name" value="AdoMet_MTases"/>
    <property type="match status" value="1"/>
</dbReference>
<dbReference type="InterPro" id="IPR041698">
    <property type="entry name" value="Methyltransf_25"/>
</dbReference>
<organism evidence="4 5">
    <name type="scientific">Geobacillus thermodenitrificans</name>
    <dbReference type="NCBI Taxonomy" id="33940"/>
    <lineage>
        <taxon>Bacteria</taxon>
        <taxon>Bacillati</taxon>
        <taxon>Bacillota</taxon>
        <taxon>Bacilli</taxon>
        <taxon>Bacillales</taxon>
        <taxon>Anoxybacillaceae</taxon>
        <taxon>Geobacillus</taxon>
    </lineage>
</organism>
<name>A0ABY9QH33_GEOTD</name>
<dbReference type="EC" id="2.1.-.-" evidence="4"/>
<dbReference type="PANTHER" id="PTHR43861:SF1">
    <property type="entry name" value="TRANS-ACONITATE 2-METHYLTRANSFERASE"/>
    <property type="match status" value="1"/>
</dbReference>
<dbReference type="PANTHER" id="PTHR43861">
    <property type="entry name" value="TRANS-ACONITATE 2-METHYLTRANSFERASE-RELATED"/>
    <property type="match status" value="1"/>
</dbReference>
<evidence type="ECO:0000259" key="3">
    <source>
        <dbReference type="Pfam" id="PF13649"/>
    </source>
</evidence>
<dbReference type="GO" id="GO:0008168">
    <property type="term" value="F:methyltransferase activity"/>
    <property type="evidence" value="ECO:0007669"/>
    <property type="project" value="UniProtKB-KW"/>
</dbReference>
<dbReference type="GeneID" id="87620849"/>
<proteinExistence type="predicted"/>
<dbReference type="GO" id="GO:0032259">
    <property type="term" value="P:methylation"/>
    <property type="evidence" value="ECO:0007669"/>
    <property type="project" value="UniProtKB-KW"/>
</dbReference>
<keyword evidence="2 4" id="KW-0808">Transferase</keyword>
<dbReference type="RefSeq" id="WP_029760765.1">
    <property type="nucleotide sequence ID" value="NZ_CP017690.1"/>
</dbReference>
<dbReference type="Gene3D" id="3.40.50.150">
    <property type="entry name" value="Vaccinia Virus protein VP39"/>
    <property type="match status" value="1"/>
</dbReference>
<reference evidence="4 5" key="1">
    <citation type="submission" date="2023-08" db="EMBL/GenBank/DDBJ databases">
        <title>Complete genome sequence of Geobacillus thermodenitrificans K1041, a genetically tractable strain representative of the genus Geobacillus.</title>
        <authorList>
            <person name="Kani S."/>
            <person name="Suzuki H."/>
        </authorList>
    </citation>
    <scope>NUCLEOTIDE SEQUENCE [LARGE SCALE GENOMIC DNA]</scope>
    <source>
        <strain evidence="4 5">K1041</strain>
    </source>
</reference>
<evidence type="ECO:0000256" key="1">
    <source>
        <dbReference type="ARBA" id="ARBA00022603"/>
    </source>
</evidence>
<accession>A0ABY9QH33</accession>
<dbReference type="SUPFAM" id="SSF53335">
    <property type="entry name" value="S-adenosyl-L-methionine-dependent methyltransferases"/>
    <property type="match status" value="1"/>
</dbReference>
<dbReference type="InterPro" id="IPR029063">
    <property type="entry name" value="SAM-dependent_MTases_sf"/>
</dbReference>
<feature type="domain" description="Methyltransferase" evidence="3">
    <location>
        <begin position="47"/>
        <end position="143"/>
    </location>
</feature>
<protein>
    <submittedName>
        <fullName evidence="4">Class I SAM-dependent methyltransferase</fullName>
        <ecNumber evidence="4">2.1.-.-</ecNumber>
    </submittedName>
</protein>
<keyword evidence="5" id="KW-1185">Reference proteome</keyword>
<gene>
    <name evidence="4" type="ORF">HSX42_09220</name>
</gene>
<keyword evidence="1 4" id="KW-0489">Methyltransferase</keyword>
<evidence type="ECO:0000256" key="2">
    <source>
        <dbReference type="ARBA" id="ARBA00022679"/>
    </source>
</evidence>
<dbReference type="Proteomes" id="UP001297580">
    <property type="component" value="Chromosome"/>
</dbReference>
<dbReference type="Pfam" id="PF13649">
    <property type="entry name" value="Methyltransf_25"/>
    <property type="match status" value="1"/>
</dbReference>
<evidence type="ECO:0000313" key="4">
    <source>
        <dbReference type="EMBL" id="WMV77896.1"/>
    </source>
</evidence>
<dbReference type="EMBL" id="CP133461">
    <property type="protein sequence ID" value="WMV77896.1"/>
    <property type="molecule type" value="Genomic_DNA"/>
</dbReference>
<evidence type="ECO:0000313" key="5">
    <source>
        <dbReference type="Proteomes" id="UP001297580"/>
    </source>
</evidence>